<feature type="domain" description="CxC6 like cysteine cluster associated with KDZ" evidence="1">
    <location>
        <begin position="8"/>
        <end position="76"/>
    </location>
</feature>
<sequence length="88" mass="9864">IEKCHPIVCDGLTIGHPCCKVFRCPYPLEKSRDHHCEGHAEVLSNICAVEGCPNVIVPTTTTKKTCDDRTHQAMERKSLDRGRSMFVL</sequence>
<accession>A0A5M3MDD4</accession>
<evidence type="ECO:0000259" key="1">
    <source>
        <dbReference type="Pfam" id="PF18721"/>
    </source>
</evidence>
<dbReference type="OrthoDB" id="2501483at2759"/>
<dbReference type="EMBL" id="JH711584">
    <property type="protein sequence ID" value="EIW77259.1"/>
    <property type="molecule type" value="Genomic_DNA"/>
</dbReference>
<dbReference type="AlphaFoldDB" id="A0A5M3MDD4"/>
<name>A0A5M3MDD4_CONPW</name>
<dbReference type="KEGG" id="cput:CONPUDRAFT_21539"/>
<dbReference type="Proteomes" id="UP000053558">
    <property type="component" value="Unassembled WGS sequence"/>
</dbReference>
<evidence type="ECO:0000313" key="2">
    <source>
        <dbReference type="EMBL" id="EIW77259.1"/>
    </source>
</evidence>
<feature type="non-terminal residue" evidence="2">
    <location>
        <position position="1"/>
    </location>
</feature>
<dbReference type="InterPro" id="IPR040898">
    <property type="entry name" value="CxC6"/>
</dbReference>
<organism evidence="2 3">
    <name type="scientific">Coniophora puteana (strain RWD-64-598)</name>
    <name type="common">Brown rot fungus</name>
    <dbReference type="NCBI Taxonomy" id="741705"/>
    <lineage>
        <taxon>Eukaryota</taxon>
        <taxon>Fungi</taxon>
        <taxon>Dikarya</taxon>
        <taxon>Basidiomycota</taxon>
        <taxon>Agaricomycotina</taxon>
        <taxon>Agaricomycetes</taxon>
        <taxon>Agaricomycetidae</taxon>
        <taxon>Boletales</taxon>
        <taxon>Coniophorineae</taxon>
        <taxon>Coniophoraceae</taxon>
        <taxon>Coniophora</taxon>
    </lineage>
</organism>
<evidence type="ECO:0000313" key="3">
    <source>
        <dbReference type="Proteomes" id="UP000053558"/>
    </source>
</evidence>
<protein>
    <recommendedName>
        <fullName evidence="1">CxC6 like cysteine cluster associated with KDZ domain-containing protein</fullName>
    </recommendedName>
</protein>
<gene>
    <name evidence="2" type="ORF">CONPUDRAFT_21539</name>
</gene>
<reference evidence="3" key="1">
    <citation type="journal article" date="2012" name="Science">
        <title>The Paleozoic origin of enzymatic lignin decomposition reconstructed from 31 fungal genomes.</title>
        <authorList>
            <person name="Floudas D."/>
            <person name="Binder M."/>
            <person name="Riley R."/>
            <person name="Barry K."/>
            <person name="Blanchette R.A."/>
            <person name="Henrissat B."/>
            <person name="Martinez A.T."/>
            <person name="Otillar R."/>
            <person name="Spatafora J.W."/>
            <person name="Yadav J.S."/>
            <person name="Aerts A."/>
            <person name="Benoit I."/>
            <person name="Boyd A."/>
            <person name="Carlson A."/>
            <person name="Copeland A."/>
            <person name="Coutinho P.M."/>
            <person name="de Vries R.P."/>
            <person name="Ferreira P."/>
            <person name="Findley K."/>
            <person name="Foster B."/>
            <person name="Gaskell J."/>
            <person name="Glotzer D."/>
            <person name="Gorecki P."/>
            <person name="Heitman J."/>
            <person name="Hesse C."/>
            <person name="Hori C."/>
            <person name="Igarashi K."/>
            <person name="Jurgens J.A."/>
            <person name="Kallen N."/>
            <person name="Kersten P."/>
            <person name="Kohler A."/>
            <person name="Kuees U."/>
            <person name="Kumar T.K.A."/>
            <person name="Kuo A."/>
            <person name="LaButti K."/>
            <person name="Larrondo L.F."/>
            <person name="Lindquist E."/>
            <person name="Ling A."/>
            <person name="Lombard V."/>
            <person name="Lucas S."/>
            <person name="Lundell T."/>
            <person name="Martin R."/>
            <person name="McLaughlin D.J."/>
            <person name="Morgenstern I."/>
            <person name="Morin E."/>
            <person name="Murat C."/>
            <person name="Nagy L.G."/>
            <person name="Nolan M."/>
            <person name="Ohm R.A."/>
            <person name="Patyshakuliyeva A."/>
            <person name="Rokas A."/>
            <person name="Ruiz-Duenas F.J."/>
            <person name="Sabat G."/>
            <person name="Salamov A."/>
            <person name="Samejima M."/>
            <person name="Schmutz J."/>
            <person name="Slot J.C."/>
            <person name="St John F."/>
            <person name="Stenlid J."/>
            <person name="Sun H."/>
            <person name="Sun S."/>
            <person name="Syed K."/>
            <person name="Tsang A."/>
            <person name="Wiebenga A."/>
            <person name="Young D."/>
            <person name="Pisabarro A."/>
            <person name="Eastwood D.C."/>
            <person name="Martin F."/>
            <person name="Cullen D."/>
            <person name="Grigoriev I.V."/>
            <person name="Hibbett D.S."/>
        </authorList>
    </citation>
    <scope>NUCLEOTIDE SEQUENCE [LARGE SCALE GENOMIC DNA]</scope>
    <source>
        <strain evidence="3">RWD-64-598 SS2</strain>
    </source>
</reference>
<dbReference type="GeneID" id="19206542"/>
<dbReference type="Pfam" id="PF18721">
    <property type="entry name" value="CxC6"/>
    <property type="match status" value="1"/>
</dbReference>
<proteinExistence type="predicted"/>
<feature type="non-terminal residue" evidence="2">
    <location>
        <position position="88"/>
    </location>
</feature>
<comment type="caution">
    <text evidence="2">The sequence shown here is derived from an EMBL/GenBank/DDBJ whole genome shotgun (WGS) entry which is preliminary data.</text>
</comment>
<dbReference type="OMA" id="RTHQAME"/>
<keyword evidence="3" id="KW-1185">Reference proteome</keyword>
<dbReference type="RefSeq" id="XP_007772347.1">
    <property type="nucleotide sequence ID" value="XM_007774157.1"/>
</dbReference>